<evidence type="ECO:0000256" key="1">
    <source>
        <dbReference type="ARBA" id="ARBA00008416"/>
    </source>
</evidence>
<dbReference type="SUPFAM" id="SSF51182">
    <property type="entry name" value="RmlC-like cupins"/>
    <property type="match status" value="1"/>
</dbReference>
<protein>
    <submittedName>
        <fullName evidence="5">Pirin</fullName>
    </submittedName>
</protein>
<dbReference type="EMBL" id="CP044332">
    <property type="protein sequence ID" value="QGM99966.1"/>
    <property type="molecule type" value="Genomic_DNA"/>
</dbReference>
<dbReference type="InterPro" id="IPR014710">
    <property type="entry name" value="RmlC-like_jellyroll"/>
</dbReference>
<feature type="domain" description="Quercetin 2,3-dioxygenase C-terminal cupin" evidence="4">
    <location>
        <begin position="179"/>
        <end position="257"/>
    </location>
</feature>
<dbReference type="InterPro" id="IPR012093">
    <property type="entry name" value="Pirin"/>
</dbReference>
<name>A0A6B8MB95_9HYPH</name>
<sequence length="277" mass="30586">MSGSEGRGKVMTRFFVLRAHERGHDVIRSDGAASSYVAGHPGAFISRESSFNFHQYQGGRPGFGPIRVFGDETFHGAGCGYNMHPHHNFVICAFVLEGELTHINTAGEGTVDRLRQGDYYVFSAGSGGKHCELSISPEDMNAIYIWVLPSQLYLPPAYHRGHFDLRTRRNQIIQLVGDADGALPFPQDLRVSRLATDREGTFTYTPRSIEHGVYIFVVDGNLTCGDAVLGRRDSLGVAGVKIVEFEAADTTDVLIVETAMIHDERVRAWEKEQAEVA</sequence>
<reference evidence="5 6" key="1">
    <citation type="submission" date="2019-09" db="EMBL/GenBank/DDBJ databases">
        <title>Isolation and complete genome sequencing of Methylocystis species.</title>
        <authorList>
            <person name="Rumah B.L."/>
            <person name="Stead C.E."/>
            <person name="Stevens B.C."/>
            <person name="Minton N.P."/>
            <person name="Grosse-Honebrink A."/>
            <person name="Zhang Y."/>
        </authorList>
    </citation>
    <scope>NUCLEOTIDE SEQUENCE [LARGE SCALE GENOMIC DNA]</scope>
    <source>
        <strain evidence="5 6">BRCS2</strain>
        <plasmid evidence="5 6">unnamed1</plasmid>
    </source>
</reference>
<proteinExistence type="inferred from homology"/>
<dbReference type="PANTHER" id="PTHR43212:SF3">
    <property type="entry name" value="QUERCETIN 2,3-DIOXYGENASE"/>
    <property type="match status" value="1"/>
</dbReference>
<geneLocation type="plasmid" evidence="5">
    <name>unnamed1</name>
</geneLocation>
<dbReference type="Proteomes" id="UP000422569">
    <property type="component" value="Plasmid unnamed1"/>
</dbReference>
<feature type="domain" description="Pirin N-terminal" evidence="3">
    <location>
        <begin position="72"/>
        <end position="147"/>
    </location>
</feature>
<dbReference type="KEGG" id="mpar:F7D14_20500"/>
<gene>
    <name evidence="5" type="ORF">F7D14_20500</name>
</gene>
<keyword evidence="5" id="KW-0614">Plasmid</keyword>
<dbReference type="InterPro" id="IPR041602">
    <property type="entry name" value="Quercetinase_C"/>
</dbReference>
<evidence type="ECO:0000259" key="4">
    <source>
        <dbReference type="Pfam" id="PF17954"/>
    </source>
</evidence>
<dbReference type="PANTHER" id="PTHR43212">
    <property type="entry name" value="QUERCETIN 2,3-DIOXYGENASE"/>
    <property type="match status" value="1"/>
</dbReference>
<evidence type="ECO:0000313" key="5">
    <source>
        <dbReference type="EMBL" id="QGM99966.1"/>
    </source>
</evidence>
<keyword evidence="6" id="KW-1185">Reference proteome</keyword>
<dbReference type="InterPro" id="IPR011051">
    <property type="entry name" value="RmlC_Cupin_sf"/>
</dbReference>
<dbReference type="InterPro" id="IPR003829">
    <property type="entry name" value="Pirin_N_dom"/>
</dbReference>
<evidence type="ECO:0000313" key="6">
    <source>
        <dbReference type="Proteomes" id="UP000422569"/>
    </source>
</evidence>
<evidence type="ECO:0000256" key="2">
    <source>
        <dbReference type="RuleBase" id="RU003457"/>
    </source>
</evidence>
<dbReference type="Gene3D" id="2.60.120.10">
    <property type="entry name" value="Jelly Rolls"/>
    <property type="match status" value="2"/>
</dbReference>
<dbReference type="AlphaFoldDB" id="A0A6B8MB95"/>
<evidence type="ECO:0000259" key="3">
    <source>
        <dbReference type="Pfam" id="PF02678"/>
    </source>
</evidence>
<dbReference type="Pfam" id="PF02678">
    <property type="entry name" value="Pirin"/>
    <property type="match status" value="1"/>
</dbReference>
<dbReference type="Pfam" id="PF17954">
    <property type="entry name" value="Pirin_C_2"/>
    <property type="match status" value="1"/>
</dbReference>
<accession>A0A6B8MB95</accession>
<comment type="similarity">
    <text evidence="1 2">Belongs to the pirin family.</text>
</comment>
<organism evidence="5 6">
    <name type="scientific">Methylocystis parvus</name>
    <dbReference type="NCBI Taxonomy" id="134"/>
    <lineage>
        <taxon>Bacteria</taxon>
        <taxon>Pseudomonadati</taxon>
        <taxon>Pseudomonadota</taxon>
        <taxon>Alphaproteobacteria</taxon>
        <taxon>Hyphomicrobiales</taxon>
        <taxon>Methylocystaceae</taxon>
        <taxon>Methylocystis</taxon>
    </lineage>
</organism>